<evidence type="ECO:0000256" key="11">
    <source>
        <dbReference type="ARBA" id="ARBA00023004"/>
    </source>
</evidence>
<feature type="transmembrane region" description="Helical" evidence="14">
    <location>
        <begin position="279"/>
        <end position="298"/>
    </location>
</feature>
<keyword evidence="11" id="KW-0408">Iron</keyword>
<evidence type="ECO:0000313" key="18">
    <source>
        <dbReference type="Proteomes" id="UP000240621"/>
    </source>
</evidence>
<feature type="transmembrane region" description="Helical" evidence="14">
    <location>
        <begin position="233"/>
        <end position="259"/>
    </location>
</feature>
<feature type="transmembrane region" description="Helical" evidence="14">
    <location>
        <begin position="139"/>
        <end position="162"/>
    </location>
</feature>
<dbReference type="GO" id="GO:0020037">
    <property type="term" value="F:heme binding"/>
    <property type="evidence" value="ECO:0007669"/>
    <property type="project" value="InterPro"/>
</dbReference>
<dbReference type="Proteomes" id="UP000396862">
    <property type="component" value="Unassembled WGS sequence"/>
</dbReference>
<dbReference type="GO" id="GO:0009486">
    <property type="term" value="F:cytochrome bo3 ubiquinol oxidase activity"/>
    <property type="evidence" value="ECO:0007669"/>
    <property type="project" value="TreeGrafter"/>
</dbReference>
<keyword evidence="5" id="KW-0349">Heme</keyword>
<dbReference type="NCBIfam" id="TIGR02843">
    <property type="entry name" value="CyoB"/>
    <property type="match status" value="1"/>
</dbReference>
<dbReference type="GO" id="GO:0016682">
    <property type="term" value="F:oxidoreductase activity, acting on diphenols and related substances as donors, oxygen as acceptor"/>
    <property type="evidence" value="ECO:0007669"/>
    <property type="project" value="InterPro"/>
</dbReference>
<evidence type="ECO:0000313" key="19">
    <source>
        <dbReference type="Proteomes" id="UP000396862"/>
    </source>
</evidence>
<dbReference type="RefSeq" id="WP_106543454.1">
    <property type="nucleotide sequence ID" value="NZ_BLAU01000001.1"/>
</dbReference>
<dbReference type="CDD" id="cd01662">
    <property type="entry name" value="Ubiquinol_Oxidase_I"/>
    <property type="match status" value="1"/>
</dbReference>
<dbReference type="EMBL" id="BLAU01000001">
    <property type="protein sequence ID" value="GET22260.1"/>
    <property type="molecule type" value="Genomic_DNA"/>
</dbReference>
<keyword evidence="3" id="KW-0813">Transport</keyword>
<dbReference type="GO" id="GO:0046872">
    <property type="term" value="F:metal ion binding"/>
    <property type="evidence" value="ECO:0007669"/>
    <property type="project" value="UniProtKB-KW"/>
</dbReference>
<dbReference type="PROSITE" id="PS50855">
    <property type="entry name" value="COX1"/>
    <property type="match status" value="1"/>
</dbReference>
<dbReference type="PANTHER" id="PTHR10422">
    <property type="entry name" value="CYTOCHROME C OXIDASE SUBUNIT 1"/>
    <property type="match status" value="1"/>
</dbReference>
<feature type="transmembrane region" description="Helical" evidence="14">
    <location>
        <begin position="382"/>
        <end position="403"/>
    </location>
</feature>
<dbReference type="InterPro" id="IPR000883">
    <property type="entry name" value="Cyt_C_Oxase_1"/>
</dbReference>
<keyword evidence="12" id="KW-0186">Copper</keyword>
<evidence type="ECO:0000256" key="7">
    <source>
        <dbReference type="ARBA" id="ARBA00022692"/>
    </source>
</evidence>
<comment type="subcellular location">
    <subcellularLocation>
        <location evidence="1">Cell membrane</location>
        <topology evidence="1">Multi-pass membrane protein</topology>
    </subcellularLocation>
</comment>
<protein>
    <submittedName>
        <fullName evidence="17">Cytochrome o ubiquinol oxidase subunit 1</fullName>
    </submittedName>
    <submittedName>
        <fullName evidence="16">Cytochrome ubiquinol oxidase subunit I</fullName>
    </submittedName>
</protein>
<dbReference type="AlphaFoldDB" id="A0A2P8C846"/>
<keyword evidence="9" id="KW-0249">Electron transport</keyword>
<dbReference type="Pfam" id="PF00115">
    <property type="entry name" value="COX1"/>
    <property type="match status" value="1"/>
</dbReference>
<evidence type="ECO:0000256" key="12">
    <source>
        <dbReference type="ARBA" id="ARBA00023008"/>
    </source>
</evidence>
<name>A0A2P8C846_9BACT</name>
<reference evidence="17 18" key="1">
    <citation type="submission" date="2018-03" db="EMBL/GenBank/DDBJ databases">
        <title>Genomic Encyclopedia of Archaeal and Bacterial Type Strains, Phase II (KMG-II): from individual species to whole genera.</title>
        <authorList>
            <person name="Goeker M."/>
        </authorList>
    </citation>
    <scope>NUCLEOTIDE SEQUENCE [LARGE SCALE GENOMIC DNA]</scope>
    <source>
        <strain evidence="17 18">DSM 27267</strain>
    </source>
</reference>
<dbReference type="InterPro" id="IPR023616">
    <property type="entry name" value="Cyt_c_oxase-like_su1_dom"/>
</dbReference>
<feature type="transmembrane region" description="Helical" evidence="14">
    <location>
        <begin position="456"/>
        <end position="474"/>
    </location>
</feature>
<dbReference type="GO" id="GO:0004129">
    <property type="term" value="F:cytochrome-c oxidase activity"/>
    <property type="evidence" value="ECO:0007669"/>
    <property type="project" value="InterPro"/>
</dbReference>
<feature type="transmembrane region" description="Helical" evidence="14">
    <location>
        <begin position="59"/>
        <end position="82"/>
    </location>
</feature>
<evidence type="ECO:0000256" key="6">
    <source>
        <dbReference type="ARBA" id="ARBA00022660"/>
    </source>
</evidence>
<dbReference type="SUPFAM" id="SSF81442">
    <property type="entry name" value="Cytochrome c oxidase subunit I-like"/>
    <property type="match status" value="1"/>
</dbReference>
<feature type="transmembrane region" description="Helical" evidence="14">
    <location>
        <begin position="310"/>
        <end position="332"/>
    </location>
</feature>
<evidence type="ECO:0000313" key="16">
    <source>
        <dbReference type="EMBL" id="GET22260.1"/>
    </source>
</evidence>
<dbReference type="InterPro" id="IPR036927">
    <property type="entry name" value="Cyt_c_oxase-like_su1_sf"/>
</dbReference>
<organism evidence="17 18">
    <name type="scientific">Prolixibacter denitrificans</name>
    <dbReference type="NCBI Taxonomy" id="1541063"/>
    <lineage>
        <taxon>Bacteria</taxon>
        <taxon>Pseudomonadati</taxon>
        <taxon>Bacteroidota</taxon>
        <taxon>Bacteroidia</taxon>
        <taxon>Marinilabiliales</taxon>
        <taxon>Prolixibacteraceae</taxon>
        <taxon>Prolixibacter</taxon>
    </lineage>
</organism>
<dbReference type="GO" id="GO:0015990">
    <property type="term" value="P:electron transport coupled proton transport"/>
    <property type="evidence" value="ECO:0007669"/>
    <property type="project" value="TreeGrafter"/>
</dbReference>
<dbReference type="OrthoDB" id="9759913at2"/>
<feature type="transmembrane region" description="Helical" evidence="14">
    <location>
        <begin position="189"/>
        <end position="213"/>
    </location>
</feature>
<evidence type="ECO:0000256" key="14">
    <source>
        <dbReference type="SAM" id="Phobius"/>
    </source>
</evidence>
<feature type="transmembrane region" description="Helical" evidence="14">
    <location>
        <begin position="102"/>
        <end position="127"/>
    </location>
</feature>
<dbReference type="PRINTS" id="PR01165">
    <property type="entry name" value="CYCOXIDASEI"/>
</dbReference>
<evidence type="ECO:0000256" key="13">
    <source>
        <dbReference type="ARBA" id="ARBA00023136"/>
    </source>
</evidence>
<feature type="transmembrane region" description="Helical" evidence="14">
    <location>
        <begin position="16"/>
        <end position="38"/>
    </location>
</feature>
<evidence type="ECO:0000256" key="10">
    <source>
        <dbReference type="ARBA" id="ARBA00022989"/>
    </source>
</evidence>
<evidence type="ECO:0000256" key="9">
    <source>
        <dbReference type="ARBA" id="ARBA00022982"/>
    </source>
</evidence>
<dbReference type="Gene3D" id="1.20.210.10">
    <property type="entry name" value="Cytochrome c oxidase-like, subunit I domain"/>
    <property type="match status" value="1"/>
</dbReference>
<keyword evidence="13 14" id="KW-0472">Membrane</keyword>
<dbReference type="EMBL" id="PYGC01000011">
    <property type="protein sequence ID" value="PSK81144.1"/>
    <property type="molecule type" value="Genomic_DNA"/>
</dbReference>
<keyword evidence="4" id="KW-1003">Cell membrane</keyword>
<keyword evidence="10 14" id="KW-1133">Transmembrane helix</keyword>
<evidence type="ECO:0000313" key="17">
    <source>
        <dbReference type="EMBL" id="PSK81144.1"/>
    </source>
</evidence>
<evidence type="ECO:0000256" key="2">
    <source>
        <dbReference type="ARBA" id="ARBA00009578"/>
    </source>
</evidence>
<dbReference type="GO" id="GO:0022904">
    <property type="term" value="P:respiratory electron transport chain"/>
    <property type="evidence" value="ECO:0007669"/>
    <property type="project" value="TreeGrafter"/>
</dbReference>
<keyword evidence="19" id="KW-1185">Reference proteome</keyword>
<keyword evidence="8" id="KW-0479">Metal-binding</keyword>
<dbReference type="InterPro" id="IPR014207">
    <property type="entry name" value="Cyt_c_ubiqinol_oxidase_su1"/>
</dbReference>
<dbReference type="GO" id="GO:0005886">
    <property type="term" value="C:plasma membrane"/>
    <property type="evidence" value="ECO:0007669"/>
    <property type="project" value="UniProtKB-SubCell"/>
</dbReference>
<dbReference type="Proteomes" id="UP000240621">
    <property type="component" value="Unassembled WGS sequence"/>
</dbReference>
<reference evidence="16 19" key="2">
    <citation type="submission" date="2019-10" db="EMBL/GenBank/DDBJ databases">
        <title>Prolixibacter strains distinguished by the presence of nitrate reductase genes were adept at nitrate-dependent anaerobic corrosion of metallic iron and carbon steel.</title>
        <authorList>
            <person name="Iino T."/>
            <person name="Shono N."/>
            <person name="Ito K."/>
            <person name="Nakamura R."/>
            <person name="Sueoka K."/>
            <person name="Harayama S."/>
            <person name="Ohkuma M."/>
        </authorList>
    </citation>
    <scope>NUCLEOTIDE SEQUENCE [LARGE SCALE GENOMIC DNA]</scope>
    <source>
        <strain evidence="16 19">MIC1-1</strain>
    </source>
</reference>
<evidence type="ECO:0000256" key="4">
    <source>
        <dbReference type="ARBA" id="ARBA00022475"/>
    </source>
</evidence>
<gene>
    <name evidence="16" type="primary">cyoB</name>
    <name evidence="17" type="ORF">CLV93_111121</name>
    <name evidence="16" type="ORF">JCM18694_25060</name>
</gene>
<dbReference type="GO" id="GO:0009060">
    <property type="term" value="P:aerobic respiration"/>
    <property type="evidence" value="ECO:0007669"/>
    <property type="project" value="InterPro"/>
</dbReference>
<proteinExistence type="inferred from homology"/>
<evidence type="ECO:0000256" key="5">
    <source>
        <dbReference type="ARBA" id="ARBA00022617"/>
    </source>
</evidence>
<keyword evidence="7 14" id="KW-0812">Transmembrane</keyword>
<dbReference type="FunFam" id="1.20.210.10:FF:000002">
    <property type="entry name" value="Cytochrome o ubiquinol oxidase, subunit I"/>
    <property type="match status" value="1"/>
</dbReference>
<feature type="transmembrane region" description="Helical" evidence="14">
    <location>
        <begin position="595"/>
        <end position="628"/>
    </location>
</feature>
<feature type="transmembrane region" description="Helical" evidence="14">
    <location>
        <begin position="344"/>
        <end position="361"/>
    </location>
</feature>
<sequence length="665" mass="75040">MFGKLTLSDIPYNDPIIMGAVVSSTFLALIIIGLITYFKKWPYLWHEWLTSVDHKRIGVMYIILALVMMLRGFADAIMMRGQQAMAAGPDPGYLTPHHYDQIFGSHGTIMIIFVAMPFVIGLMNLVIPHQIGARDVAFPVLNSVSFWLTVAGAGLIMISLGVGEFTNTGWFGIAPLFEKTYNPGVGVDYWMWAFQIAGVGSLLSGVNFLVTIVKMRAPGMTWMKMPLFTWTTLTTNVLMILSFPVITGALFLLTLDRYLGMHFFTNGMGGNMMMWNNLFWMWGHPEVYIVVLPSFGIFSEVVATFSRKKLFGYVSLVWATAAIMILSFTVWLHHFFTMGNDTNVNIFFGIATMAIAIPTGVKVYDWLFTMYRGRITFSTPMYWVLGFLTLFVIGGMTGVLMAIPPADFVVHNSLFLIAHFHNMLIPGALFGYFAGFAYWFPKVFGFRLDEKWGKRAFWGWAVGFFVAFMPLYVLGFMGMPRRMAHYDNMAWQPWLIVAAVGALIVGAGILSQLIQIYISIRDRKKNVDLTGDSWENGRTLEWMSSSPPPVYNFAVIPKVDELDEWWAMKENGTAYQRPAEYHDIHMPKNVARGPIIGGLVLAFGFAMVWYIWWLAIAAMIGIIATVIIGSSHDDEEYVIPAAEVKRIEDERFEQLAAAMEEKKNN</sequence>
<feature type="transmembrane region" description="Helical" evidence="14">
    <location>
        <begin position="423"/>
        <end position="444"/>
    </location>
</feature>
<comment type="similarity">
    <text evidence="2">Belongs to the heme-copper respiratory oxidase family.</text>
</comment>
<accession>A0A2P8C846</accession>
<evidence type="ECO:0000259" key="15">
    <source>
        <dbReference type="PROSITE" id="PS50855"/>
    </source>
</evidence>
<evidence type="ECO:0000256" key="1">
    <source>
        <dbReference type="ARBA" id="ARBA00004651"/>
    </source>
</evidence>
<comment type="caution">
    <text evidence="17">The sequence shown here is derived from an EMBL/GenBank/DDBJ whole genome shotgun (WGS) entry which is preliminary data.</text>
</comment>
<feature type="transmembrane region" description="Helical" evidence="14">
    <location>
        <begin position="494"/>
        <end position="518"/>
    </location>
</feature>
<dbReference type="PANTHER" id="PTHR10422:SF35">
    <property type="entry name" value="CYTOCHROME BO(3) UBIQUINOL OXIDASE SUBUNIT 1"/>
    <property type="match status" value="1"/>
</dbReference>
<keyword evidence="6" id="KW-0679">Respiratory chain</keyword>
<feature type="domain" description="Cytochrome oxidase subunit I profile" evidence="15">
    <location>
        <begin position="39"/>
        <end position="560"/>
    </location>
</feature>
<evidence type="ECO:0000256" key="3">
    <source>
        <dbReference type="ARBA" id="ARBA00022448"/>
    </source>
</evidence>
<evidence type="ECO:0000256" key="8">
    <source>
        <dbReference type="ARBA" id="ARBA00022723"/>
    </source>
</evidence>